<name>A0A2Z4ND00_9BACT</name>
<proteinExistence type="inferred from homology"/>
<evidence type="ECO:0000313" key="12">
    <source>
        <dbReference type="EMBL" id="AWX69345.1"/>
    </source>
</evidence>
<keyword evidence="10" id="KW-0963">Cytoplasm</keyword>
<dbReference type="GO" id="GO:0006423">
    <property type="term" value="P:cysteinyl-tRNA aminoacylation"/>
    <property type="evidence" value="ECO:0007669"/>
    <property type="project" value="UniProtKB-UniRule"/>
</dbReference>
<dbReference type="EC" id="6.1.1.16" evidence="10"/>
<dbReference type="EMBL" id="CP030140">
    <property type="protein sequence ID" value="AWX69345.1"/>
    <property type="molecule type" value="Genomic_DNA"/>
</dbReference>
<dbReference type="SUPFAM" id="SSF52374">
    <property type="entry name" value="Nucleotidylyl transferase"/>
    <property type="match status" value="1"/>
</dbReference>
<feature type="binding site" evidence="10">
    <location>
        <position position="210"/>
    </location>
    <ligand>
        <name>Zn(2+)</name>
        <dbReference type="ChEBI" id="CHEBI:29105"/>
    </ligand>
</feature>
<feature type="short sequence motif" description="'KMSKS' region" evidence="10">
    <location>
        <begin position="242"/>
        <end position="246"/>
    </location>
</feature>
<dbReference type="InterPro" id="IPR032678">
    <property type="entry name" value="tRNA-synt_1_cat_dom"/>
</dbReference>
<keyword evidence="4 10" id="KW-0547">Nucleotide-binding</keyword>
<comment type="subcellular location">
    <subcellularLocation>
        <location evidence="10">Cytoplasm</location>
    </subcellularLocation>
</comment>
<protein>
    <recommendedName>
        <fullName evidence="10">Cysteine--tRNA ligase</fullName>
        <ecNumber evidence="10">6.1.1.16</ecNumber>
    </recommendedName>
    <alternativeName>
        <fullName evidence="10">Cysteinyl-tRNA synthetase</fullName>
        <shortName evidence="10">CysRS</shortName>
    </alternativeName>
</protein>
<evidence type="ECO:0000256" key="3">
    <source>
        <dbReference type="ARBA" id="ARBA00022723"/>
    </source>
</evidence>
<feature type="binding site" evidence="10">
    <location>
        <position position="184"/>
    </location>
    <ligand>
        <name>Zn(2+)</name>
        <dbReference type="ChEBI" id="CHEBI:29105"/>
    </ligand>
</feature>
<feature type="binding site" evidence="10">
    <location>
        <position position="245"/>
    </location>
    <ligand>
        <name>ATP</name>
        <dbReference type="ChEBI" id="CHEBI:30616"/>
    </ligand>
</feature>
<dbReference type="InterPro" id="IPR014729">
    <property type="entry name" value="Rossmann-like_a/b/a_fold"/>
</dbReference>
<keyword evidence="8 10" id="KW-0030">Aminoacyl-tRNA synthetase</keyword>
<dbReference type="InterPro" id="IPR009080">
    <property type="entry name" value="tRNAsynth_Ia_anticodon-bd"/>
</dbReference>
<evidence type="ECO:0000256" key="10">
    <source>
        <dbReference type="HAMAP-Rule" id="MF_00041"/>
    </source>
</evidence>
<dbReference type="GO" id="GO:0005829">
    <property type="term" value="C:cytosol"/>
    <property type="evidence" value="ECO:0007669"/>
    <property type="project" value="TreeGrafter"/>
</dbReference>
<dbReference type="KEGG" id="mane:DP065_01065"/>
<feature type="short sequence motif" description="'HIGH' region" evidence="10">
    <location>
        <begin position="9"/>
        <end position="19"/>
    </location>
</feature>
<dbReference type="HAMAP" id="MF_00041">
    <property type="entry name" value="Cys_tRNA_synth"/>
    <property type="match status" value="1"/>
</dbReference>
<feature type="binding site" evidence="10">
    <location>
        <position position="7"/>
    </location>
    <ligand>
        <name>Zn(2+)</name>
        <dbReference type="ChEBI" id="CHEBI:29105"/>
    </ligand>
</feature>
<comment type="cofactor">
    <cofactor evidence="10">
        <name>Zn(2+)</name>
        <dbReference type="ChEBI" id="CHEBI:29105"/>
    </cofactor>
    <text evidence="10">Binds 1 zinc ion per subunit.</text>
</comment>
<dbReference type="PANTHER" id="PTHR10890:SF3">
    <property type="entry name" value="CYSTEINE--TRNA LIGASE, CYTOPLASMIC"/>
    <property type="match status" value="1"/>
</dbReference>
<dbReference type="GO" id="GO:0005524">
    <property type="term" value="F:ATP binding"/>
    <property type="evidence" value="ECO:0007669"/>
    <property type="project" value="UniProtKB-UniRule"/>
</dbReference>
<accession>A0A2Z4ND00</accession>
<evidence type="ECO:0000313" key="13">
    <source>
        <dbReference type="Proteomes" id="UP000250218"/>
    </source>
</evidence>
<organism evidence="12 13">
    <name type="scientific">[Mycoplasma] anseris</name>
    <dbReference type="NCBI Taxonomy" id="92400"/>
    <lineage>
        <taxon>Bacteria</taxon>
        <taxon>Bacillati</taxon>
        <taxon>Mycoplasmatota</taxon>
        <taxon>Mycoplasmoidales</taxon>
        <taxon>Metamycoplasmataceae</taxon>
        <taxon>Metamycoplasma</taxon>
    </lineage>
</organism>
<dbReference type="GO" id="GO:0008270">
    <property type="term" value="F:zinc ion binding"/>
    <property type="evidence" value="ECO:0007669"/>
    <property type="project" value="UniProtKB-UniRule"/>
</dbReference>
<sequence length="400" mass="47010">MKKYYLCGPTVYNYPHIGNIRPTVTFDLMIRAQKFLGEEIFYLHNITDIDDKIIKRAIEENKTEKEISSLYEEYYWSLFKQFNLELPTKAVRVTDSLNDLYSYIQKLIENKAAYQVGTNVFFDTSKFKEIYGTISGQKIENLVSDDNELGKNNPRDFALWKETQVGVKYDSPFGLGRPGWHTECSCFIAKYFNGESLDFHGGGIDLVFPHHENENIQHYAIFKKPISKGWIHFGTLNYKNQKMSKSLGNIIFPHTFLEKYEADSYKWLILTTNYAKPINLTDELFELNQSQIDKFKLLWNKFQLENEYKLVKQDLLKSILKLIANLDFANAIREIIKLSKNIELQATFFEILKVLGFIFVNHKINQEDLLKYQEWKTLVNNKEFEKADIIRNELKNKGII</sequence>
<evidence type="ECO:0000256" key="9">
    <source>
        <dbReference type="ARBA" id="ARBA00047398"/>
    </source>
</evidence>
<feature type="binding site" evidence="10">
    <location>
        <position position="214"/>
    </location>
    <ligand>
        <name>Zn(2+)</name>
        <dbReference type="ChEBI" id="CHEBI:29105"/>
    </ligand>
</feature>
<evidence type="ECO:0000256" key="2">
    <source>
        <dbReference type="ARBA" id="ARBA00022598"/>
    </source>
</evidence>
<dbReference type="Gene3D" id="3.40.50.620">
    <property type="entry name" value="HUPs"/>
    <property type="match status" value="1"/>
</dbReference>
<gene>
    <name evidence="10 12" type="primary">cysS</name>
    <name evidence="12" type="ORF">DP065_01065</name>
</gene>
<evidence type="ECO:0000256" key="1">
    <source>
        <dbReference type="ARBA" id="ARBA00011245"/>
    </source>
</evidence>
<dbReference type="PRINTS" id="PR00983">
    <property type="entry name" value="TRNASYNTHCYS"/>
</dbReference>
<evidence type="ECO:0000256" key="8">
    <source>
        <dbReference type="ARBA" id="ARBA00023146"/>
    </source>
</evidence>
<comment type="subunit">
    <text evidence="1 10">Monomer.</text>
</comment>
<dbReference type="Pfam" id="PF01406">
    <property type="entry name" value="tRNA-synt_1e"/>
    <property type="match status" value="1"/>
</dbReference>
<evidence type="ECO:0000256" key="7">
    <source>
        <dbReference type="ARBA" id="ARBA00022917"/>
    </source>
</evidence>
<keyword evidence="5 10" id="KW-0862">Zinc</keyword>
<keyword evidence="2 10" id="KW-0436">Ligase</keyword>
<keyword evidence="6 10" id="KW-0067">ATP-binding</keyword>
<dbReference type="PANTHER" id="PTHR10890">
    <property type="entry name" value="CYSTEINYL-TRNA SYNTHETASE"/>
    <property type="match status" value="1"/>
</dbReference>
<dbReference type="InterPro" id="IPR024909">
    <property type="entry name" value="Cys-tRNA/MSH_ligase"/>
</dbReference>
<dbReference type="InterPro" id="IPR015803">
    <property type="entry name" value="Cys-tRNA-ligase"/>
</dbReference>
<reference evidence="13" key="1">
    <citation type="submission" date="2018-06" db="EMBL/GenBank/DDBJ databases">
        <title>Complete genome sequences of Mycoplasma anatis, M. anseris and M. cloacale type strains.</title>
        <authorList>
            <person name="Grozner D."/>
            <person name="Forro B."/>
            <person name="Sulyok K.M."/>
            <person name="Marton S."/>
            <person name="Kreizinger Z."/>
            <person name="Banyai K."/>
            <person name="Gyuranecz M."/>
        </authorList>
    </citation>
    <scope>NUCLEOTIDE SEQUENCE [LARGE SCALE GENOMIC DNA]</scope>
    <source>
        <strain evidence="13">ATCC 49234</strain>
    </source>
</reference>
<evidence type="ECO:0000256" key="6">
    <source>
        <dbReference type="ARBA" id="ARBA00022840"/>
    </source>
</evidence>
<comment type="catalytic activity">
    <reaction evidence="9 10">
        <text>tRNA(Cys) + L-cysteine + ATP = L-cysteinyl-tRNA(Cys) + AMP + diphosphate</text>
        <dbReference type="Rhea" id="RHEA:17773"/>
        <dbReference type="Rhea" id="RHEA-COMP:9661"/>
        <dbReference type="Rhea" id="RHEA-COMP:9679"/>
        <dbReference type="ChEBI" id="CHEBI:30616"/>
        <dbReference type="ChEBI" id="CHEBI:33019"/>
        <dbReference type="ChEBI" id="CHEBI:35235"/>
        <dbReference type="ChEBI" id="CHEBI:78442"/>
        <dbReference type="ChEBI" id="CHEBI:78517"/>
        <dbReference type="ChEBI" id="CHEBI:456215"/>
        <dbReference type="EC" id="6.1.1.16"/>
    </reaction>
</comment>
<evidence type="ECO:0000256" key="5">
    <source>
        <dbReference type="ARBA" id="ARBA00022833"/>
    </source>
</evidence>
<evidence type="ECO:0000256" key="4">
    <source>
        <dbReference type="ARBA" id="ARBA00022741"/>
    </source>
</evidence>
<feature type="domain" description="tRNA synthetases class I catalytic" evidence="11">
    <location>
        <begin position="3"/>
        <end position="286"/>
    </location>
</feature>
<dbReference type="NCBIfam" id="TIGR00435">
    <property type="entry name" value="cysS"/>
    <property type="match status" value="1"/>
</dbReference>
<keyword evidence="3 10" id="KW-0479">Metal-binding</keyword>
<dbReference type="Proteomes" id="UP000250218">
    <property type="component" value="Chromosome"/>
</dbReference>
<keyword evidence="13" id="KW-1185">Reference proteome</keyword>
<evidence type="ECO:0000259" key="11">
    <source>
        <dbReference type="Pfam" id="PF01406"/>
    </source>
</evidence>
<dbReference type="SUPFAM" id="SSF47323">
    <property type="entry name" value="Anticodon-binding domain of a subclass of class I aminoacyl-tRNA synthetases"/>
    <property type="match status" value="1"/>
</dbReference>
<dbReference type="RefSeq" id="WP_112702608.1">
    <property type="nucleotide sequence ID" value="NZ_CP030140.1"/>
</dbReference>
<keyword evidence="7 10" id="KW-0648">Protein biosynthesis</keyword>
<comment type="similarity">
    <text evidence="10">Belongs to the class-I aminoacyl-tRNA synthetase family.</text>
</comment>
<dbReference type="GO" id="GO:0004817">
    <property type="term" value="F:cysteine-tRNA ligase activity"/>
    <property type="evidence" value="ECO:0007669"/>
    <property type="project" value="UniProtKB-UniRule"/>
</dbReference>
<dbReference type="AlphaFoldDB" id="A0A2Z4ND00"/>